<evidence type="ECO:0008006" key="3">
    <source>
        <dbReference type="Google" id="ProtNLM"/>
    </source>
</evidence>
<evidence type="ECO:0000313" key="1">
    <source>
        <dbReference type="EMBL" id="OYO22804.1"/>
    </source>
</evidence>
<keyword evidence="2" id="KW-1185">Reference proteome</keyword>
<dbReference type="SMART" id="SM00855">
    <property type="entry name" value="PGAM"/>
    <property type="match status" value="1"/>
</dbReference>
<protein>
    <recommendedName>
        <fullName evidence="3">Histidine phosphatase family protein</fullName>
    </recommendedName>
</protein>
<dbReference type="PANTHER" id="PTHR48100:SF51">
    <property type="entry name" value="PHOSPHOGLYCERATE MUTASE"/>
    <property type="match status" value="1"/>
</dbReference>
<evidence type="ECO:0000313" key="2">
    <source>
        <dbReference type="Proteomes" id="UP000216311"/>
    </source>
</evidence>
<dbReference type="PANTHER" id="PTHR48100">
    <property type="entry name" value="BROAD-SPECIFICITY PHOSPHATASE YOR283W-RELATED"/>
    <property type="match status" value="1"/>
</dbReference>
<dbReference type="OrthoDB" id="3215466at2"/>
<name>A0A255H7S6_9ACTN</name>
<dbReference type="InterPro" id="IPR013078">
    <property type="entry name" value="His_Pase_superF_clade-1"/>
</dbReference>
<dbReference type="GO" id="GO:0005737">
    <property type="term" value="C:cytoplasm"/>
    <property type="evidence" value="ECO:0007669"/>
    <property type="project" value="TreeGrafter"/>
</dbReference>
<reference evidence="1 2" key="1">
    <citation type="submission" date="2017-07" db="EMBL/GenBank/DDBJ databases">
        <title>Draft whole genome sequences of clinical Proprionibacteriaceae strains.</title>
        <authorList>
            <person name="Bernier A.-M."/>
            <person name="Bernard K."/>
            <person name="Domingo M.-C."/>
        </authorList>
    </citation>
    <scope>NUCLEOTIDE SEQUENCE [LARGE SCALE GENOMIC DNA]</scope>
    <source>
        <strain evidence="1 2">NML 130396</strain>
    </source>
</reference>
<dbReference type="InterPro" id="IPR050275">
    <property type="entry name" value="PGM_Phosphatase"/>
</dbReference>
<sequence length="218" mass="24450">MSKAIVHLLRHGQVDNPNGVLYERLPDFHLSDIGRQMAQRMASHTAEFDLVHLRVSPLERARETLAPIAELHGIEPVLDERVIEAGNKLAGRVFTGKLTQLLQPSVLRRLYNPLRPSWGEAYKDIVKRMRLAIADAAQAAEGREALIVSHQLPIWMARLDAEGRSLVHDPRKRQCTLASLTSFTVVDGRVTRVDYAEPCIDLVPVKDTRRSKKFVAGA</sequence>
<proteinExistence type="predicted"/>
<accession>A0A255H7S6</accession>
<dbReference type="EMBL" id="NMVQ01000009">
    <property type="protein sequence ID" value="OYO22804.1"/>
    <property type="molecule type" value="Genomic_DNA"/>
</dbReference>
<dbReference type="RefSeq" id="WP_094363449.1">
    <property type="nucleotide sequence ID" value="NZ_NMVQ01000009.1"/>
</dbReference>
<comment type="caution">
    <text evidence="1">The sequence shown here is derived from an EMBL/GenBank/DDBJ whole genome shotgun (WGS) entry which is preliminary data.</text>
</comment>
<gene>
    <name evidence="1" type="ORF">CGZ93_07090</name>
</gene>
<organism evidence="1 2">
    <name type="scientific">Enemella dayhoffiae</name>
    <dbReference type="NCBI Taxonomy" id="2016507"/>
    <lineage>
        <taxon>Bacteria</taxon>
        <taxon>Bacillati</taxon>
        <taxon>Actinomycetota</taxon>
        <taxon>Actinomycetes</taxon>
        <taxon>Propionibacteriales</taxon>
        <taxon>Propionibacteriaceae</taxon>
        <taxon>Enemella</taxon>
    </lineage>
</organism>
<dbReference type="Pfam" id="PF00300">
    <property type="entry name" value="His_Phos_1"/>
    <property type="match status" value="1"/>
</dbReference>
<dbReference type="AlphaFoldDB" id="A0A255H7S6"/>
<dbReference type="CDD" id="cd07067">
    <property type="entry name" value="HP_PGM_like"/>
    <property type="match status" value="1"/>
</dbReference>
<dbReference type="GO" id="GO:0016791">
    <property type="term" value="F:phosphatase activity"/>
    <property type="evidence" value="ECO:0007669"/>
    <property type="project" value="TreeGrafter"/>
</dbReference>
<dbReference type="Proteomes" id="UP000216311">
    <property type="component" value="Unassembled WGS sequence"/>
</dbReference>
<dbReference type="Gene3D" id="3.40.50.1240">
    <property type="entry name" value="Phosphoglycerate mutase-like"/>
    <property type="match status" value="1"/>
</dbReference>
<dbReference type="InterPro" id="IPR029033">
    <property type="entry name" value="His_PPase_superfam"/>
</dbReference>
<dbReference type="SUPFAM" id="SSF53254">
    <property type="entry name" value="Phosphoglycerate mutase-like"/>
    <property type="match status" value="1"/>
</dbReference>